<gene>
    <name evidence="2" type="ORF">APZ42_009617</name>
</gene>
<dbReference type="AlphaFoldDB" id="A0A164DWT3"/>
<evidence type="ECO:0000256" key="1">
    <source>
        <dbReference type="SAM" id="MobiDB-lite"/>
    </source>
</evidence>
<name>A0A164DWT3_9CRUS</name>
<feature type="compositionally biased region" description="Polar residues" evidence="1">
    <location>
        <begin position="80"/>
        <end position="107"/>
    </location>
</feature>
<sequence>TVDIADNSYKCQRTHVNRLKPLYETMLWKTELCPPIENPSDFENRFRKSIATQTQEHDIAMENQDHEEIMASDSPEKETAQTSDHFADVNGSQQQDDVINVHRPSSANNTSNTDESDDETTSIQNDAINKDDSSRAEVKVDDRPSEPKEDFSAEKPEQLHVT</sequence>
<proteinExistence type="predicted"/>
<dbReference type="EMBL" id="LRGB01025774">
    <property type="protein sequence ID" value="KZR96189.1"/>
    <property type="molecule type" value="Genomic_DNA"/>
</dbReference>
<accession>A0A164DWT3</accession>
<organism evidence="2 3">
    <name type="scientific">Daphnia magna</name>
    <dbReference type="NCBI Taxonomy" id="35525"/>
    <lineage>
        <taxon>Eukaryota</taxon>
        <taxon>Metazoa</taxon>
        <taxon>Ecdysozoa</taxon>
        <taxon>Arthropoda</taxon>
        <taxon>Crustacea</taxon>
        <taxon>Branchiopoda</taxon>
        <taxon>Diplostraca</taxon>
        <taxon>Cladocera</taxon>
        <taxon>Anomopoda</taxon>
        <taxon>Daphniidae</taxon>
        <taxon>Daphnia</taxon>
    </lineage>
</organism>
<feature type="compositionally biased region" description="Basic and acidic residues" evidence="1">
    <location>
        <begin position="55"/>
        <end position="79"/>
    </location>
</feature>
<dbReference type="OrthoDB" id="6372225at2759"/>
<evidence type="ECO:0000313" key="2">
    <source>
        <dbReference type="EMBL" id="KZR96189.1"/>
    </source>
</evidence>
<dbReference type="Proteomes" id="UP000076858">
    <property type="component" value="Unassembled WGS sequence"/>
</dbReference>
<feature type="non-terminal residue" evidence="2">
    <location>
        <position position="162"/>
    </location>
</feature>
<protein>
    <submittedName>
        <fullName evidence="2">Uncharacterized protein</fullName>
    </submittedName>
</protein>
<reference evidence="2 3" key="1">
    <citation type="submission" date="2016-03" db="EMBL/GenBank/DDBJ databases">
        <title>EvidentialGene: Evidence-directed Construction of Genes on Genomes.</title>
        <authorList>
            <person name="Gilbert D.G."/>
            <person name="Choi J.-H."/>
            <person name="Mockaitis K."/>
            <person name="Colbourne J."/>
            <person name="Pfrender M."/>
        </authorList>
    </citation>
    <scope>NUCLEOTIDE SEQUENCE [LARGE SCALE GENOMIC DNA]</scope>
    <source>
        <strain evidence="2 3">Xinb3</strain>
        <tissue evidence="2">Complete organism</tissue>
    </source>
</reference>
<feature type="region of interest" description="Disordered" evidence="1">
    <location>
        <begin position="55"/>
        <end position="162"/>
    </location>
</feature>
<keyword evidence="3" id="KW-1185">Reference proteome</keyword>
<feature type="compositionally biased region" description="Basic and acidic residues" evidence="1">
    <location>
        <begin position="128"/>
        <end position="162"/>
    </location>
</feature>
<evidence type="ECO:0000313" key="3">
    <source>
        <dbReference type="Proteomes" id="UP000076858"/>
    </source>
</evidence>
<comment type="caution">
    <text evidence="2">The sequence shown here is derived from an EMBL/GenBank/DDBJ whole genome shotgun (WGS) entry which is preliminary data.</text>
</comment>
<feature type="non-terminal residue" evidence="2">
    <location>
        <position position="1"/>
    </location>
</feature>